<sequence length="233" mass="26077">MKNLFYVFLVVSLASCSKVKPKGEIATKDITVQDFNKLDINGKFKVFYVQNPKNMVSVETYPNVFDNLKIEVKDKTLYISEKSKTEGVDMYNITLYSKNNLESIAMADSTDITISSQMSVPAFKLKIKDNAKFMGSVLANKADITMTNKAKANLLGRTLDANIAISDTASIISPYWYINNLNITSKNGNYSEFSVDDELNGSIGNTSELVYYGNPQKKIKVQDKAKLEQKQKP</sequence>
<feature type="domain" description="Putative auto-transporter adhesin head GIN" evidence="1">
    <location>
        <begin position="34"/>
        <end position="215"/>
    </location>
</feature>
<dbReference type="Pfam" id="PF10988">
    <property type="entry name" value="DUF2807"/>
    <property type="match status" value="1"/>
</dbReference>
<name>A0A077EG18_9FLAO</name>
<evidence type="ECO:0000313" key="3">
    <source>
        <dbReference type="Proteomes" id="UP000028933"/>
    </source>
</evidence>
<dbReference type="InterPro" id="IPR021255">
    <property type="entry name" value="DUF2807"/>
</dbReference>
<evidence type="ECO:0000313" key="2">
    <source>
        <dbReference type="EMBL" id="AIL46402.1"/>
    </source>
</evidence>
<reference evidence="2" key="1">
    <citation type="journal article" date="2013" name="Lancet">
        <title>First case of E anophelis outbreak in an intensive-care unit.</title>
        <authorList>
            <person name="Teo J."/>
            <person name="Tan S.Y."/>
            <person name="Tay M."/>
            <person name="Ding Y."/>
            <person name="Kjelleberg S."/>
            <person name="Givskov M."/>
            <person name="Lin R.T."/>
            <person name="Yang L."/>
        </authorList>
    </citation>
    <scope>NUCLEOTIDE SEQUENCE [LARGE SCALE GENOMIC DNA]</scope>
    <source>
        <strain evidence="2">NUHP1</strain>
    </source>
</reference>
<dbReference type="EMBL" id="CP007547">
    <property type="protein sequence ID" value="AIL46402.1"/>
    <property type="molecule type" value="Genomic_DNA"/>
</dbReference>
<dbReference type="PROSITE" id="PS51257">
    <property type="entry name" value="PROKAR_LIPOPROTEIN"/>
    <property type="match status" value="1"/>
</dbReference>
<dbReference type="eggNOG" id="ENOG502ZCAF">
    <property type="taxonomic scope" value="Bacteria"/>
</dbReference>
<dbReference type="RefSeq" id="WP_024565483.1">
    <property type="nucleotide sequence ID" value="NZ_CP007547.1"/>
</dbReference>
<dbReference type="AlphaFoldDB" id="A0A077EG18"/>
<proteinExistence type="predicted"/>
<protein>
    <recommendedName>
        <fullName evidence="1">Putative auto-transporter adhesin head GIN domain-containing protein</fullName>
    </recommendedName>
</protein>
<evidence type="ECO:0000259" key="1">
    <source>
        <dbReference type="Pfam" id="PF10988"/>
    </source>
</evidence>
<dbReference type="STRING" id="1338011.BD94_2627"/>
<dbReference type="Proteomes" id="UP000028933">
    <property type="component" value="Chromosome"/>
</dbReference>
<dbReference type="Gene3D" id="2.160.20.120">
    <property type="match status" value="1"/>
</dbReference>
<organism evidence="2 3">
    <name type="scientific">Elizabethkingia anophelis NUHP1</name>
    <dbReference type="NCBI Taxonomy" id="1338011"/>
    <lineage>
        <taxon>Bacteria</taxon>
        <taxon>Pseudomonadati</taxon>
        <taxon>Bacteroidota</taxon>
        <taxon>Flavobacteriia</taxon>
        <taxon>Flavobacteriales</taxon>
        <taxon>Weeksellaceae</taxon>
        <taxon>Elizabethkingia</taxon>
    </lineage>
</organism>
<gene>
    <name evidence="2" type="ORF">BD94_2627</name>
</gene>
<accession>A0A077EG18</accession>
<dbReference type="HOGENOM" id="CLU_1234245_0_0_10"/>
<reference evidence="2" key="2">
    <citation type="journal article" date="2015" name="Genome Biol. Evol.">
        <title>Complete Genome Sequence and Transcriptomic Analysis of the Novel Pathogen Elizabethkingia anophelis in Response to Oxidative Stress.</title>
        <authorList>
            <person name="Li Y."/>
            <person name="Liu Y."/>
            <person name="Chew S.C."/>
            <person name="Tay M."/>
            <person name="Salido M.M."/>
            <person name="Teo J."/>
            <person name="Lauro F.M."/>
            <person name="Givskov M."/>
            <person name="Yang L."/>
        </authorList>
    </citation>
    <scope>NUCLEOTIDE SEQUENCE</scope>
    <source>
        <strain evidence="2">NUHP1</strain>
    </source>
</reference>
<dbReference type="KEGG" id="eao:BD94_2627"/>